<keyword evidence="9" id="KW-0378">Hydrolase</keyword>
<sequence length="508" mass="58550">MSDDLYTATYNPDVISCLANLSNDEVFTPPEVANAMLDMLPQKLFENPDTKFLDPSTKSGVFLREIAKRLIIGLEDKIPDLQDRLDHIFHKQLYGIAITELTSLLARRSLYCSKYPNSIYSVSPFDDVQGNIRYRKIKHRFKNNFCIYCGASKSEYGEKKRGDDLETHAYEFIHTTKPEAIFNMKFDVIISNPPYQLSDSGNGKSAKPIYQYFVEQAMKLKPRYLTMVIPSRWFTGGKGLTDFRHEMLSDKRIRKLVDYENFKDIFPGVDLAGGACYFLWDRDNPGTCEVTNFSKDEPTVAIRNLDEYEVFIRQNKAVEIVKKVTSQNKKFLSDRVSSRKPFGLPTNYKPQEKGVPCWFIQRIGLKYAKSIDVDDTHQYLNKWKFLAPKAPIAGQTDFTKPVGFYYDGNTIIAKPGECCTESYIILGAFDTEDEVKSYKSYIFTKTVRFLLLQTVTSQDVTKKNYCFVPDLGDYSGKYTDEQLVKLWNLSDNEWRYIDSRIADVNEKA</sequence>
<keyword evidence="9" id="KW-0255">Endonuclease</keyword>
<reference evidence="9 10" key="1">
    <citation type="submission" date="2019-08" db="EMBL/GenBank/DDBJ databases">
        <title>In-depth cultivation of the pig gut microbiome towards novel bacterial diversity and tailored functional studies.</title>
        <authorList>
            <person name="Wylensek D."/>
            <person name="Hitch T.C.A."/>
            <person name="Clavel T."/>
        </authorList>
    </citation>
    <scope>NUCLEOTIDE SEQUENCE [LARGE SCALE GENOMIC DNA]</scope>
    <source>
        <strain evidence="9 10">WCA-389-WT-5B</strain>
    </source>
</reference>
<dbReference type="Pfam" id="PF07669">
    <property type="entry name" value="Eco57I"/>
    <property type="match status" value="1"/>
</dbReference>
<keyword evidence="5" id="KW-0680">Restriction system</keyword>
<keyword evidence="3" id="KW-0808">Transferase</keyword>
<dbReference type="Proteomes" id="UP000441455">
    <property type="component" value="Unassembled WGS sequence"/>
</dbReference>
<dbReference type="GO" id="GO:0032259">
    <property type="term" value="P:methylation"/>
    <property type="evidence" value="ECO:0007669"/>
    <property type="project" value="UniProtKB-KW"/>
</dbReference>
<organism evidence="9 10">
    <name type="scientific">Acidaminococcus fermentans</name>
    <dbReference type="NCBI Taxonomy" id="905"/>
    <lineage>
        <taxon>Bacteria</taxon>
        <taxon>Bacillati</taxon>
        <taxon>Bacillota</taxon>
        <taxon>Negativicutes</taxon>
        <taxon>Acidaminococcales</taxon>
        <taxon>Acidaminococcaceae</taxon>
        <taxon>Acidaminococcus</taxon>
    </lineage>
</organism>
<dbReference type="AlphaFoldDB" id="A0A6N7W1W1"/>
<gene>
    <name evidence="9" type="ORF">FX155_05965</name>
</gene>
<dbReference type="InterPro" id="IPR002052">
    <property type="entry name" value="DNA_methylase_N6_adenine_CS"/>
</dbReference>
<evidence type="ECO:0000313" key="9">
    <source>
        <dbReference type="EMBL" id="MSS82138.1"/>
    </source>
</evidence>
<evidence type="ECO:0000256" key="1">
    <source>
        <dbReference type="ARBA" id="ARBA00011900"/>
    </source>
</evidence>
<accession>A0A6N7W1W1</accession>
<dbReference type="Gene3D" id="3.40.50.150">
    <property type="entry name" value="Vaccinia Virus protein VP39"/>
    <property type="match status" value="1"/>
</dbReference>
<keyword evidence="4" id="KW-0949">S-adenosyl-L-methionine</keyword>
<dbReference type="GO" id="GO:0009007">
    <property type="term" value="F:site-specific DNA-methyltransferase (adenine-specific) activity"/>
    <property type="evidence" value="ECO:0007669"/>
    <property type="project" value="UniProtKB-EC"/>
</dbReference>
<dbReference type="PRINTS" id="PR00507">
    <property type="entry name" value="N12N6MTFRASE"/>
</dbReference>
<proteinExistence type="predicted"/>
<evidence type="ECO:0000256" key="5">
    <source>
        <dbReference type="ARBA" id="ARBA00022747"/>
    </source>
</evidence>
<comment type="caution">
    <text evidence="9">The sequence shown here is derived from an EMBL/GenBank/DDBJ whole genome shotgun (WGS) entry which is preliminary data.</text>
</comment>
<dbReference type="PROSITE" id="PS00092">
    <property type="entry name" value="N6_MTASE"/>
    <property type="match status" value="1"/>
</dbReference>
<keyword evidence="9" id="KW-0540">Nuclease</keyword>
<evidence type="ECO:0000313" key="10">
    <source>
        <dbReference type="Proteomes" id="UP000441455"/>
    </source>
</evidence>
<dbReference type="PANTHER" id="PTHR33841">
    <property type="entry name" value="DNA METHYLTRANSFERASE YEEA-RELATED"/>
    <property type="match status" value="1"/>
</dbReference>
<dbReference type="GO" id="GO:0009307">
    <property type="term" value="P:DNA restriction-modification system"/>
    <property type="evidence" value="ECO:0007669"/>
    <property type="project" value="UniProtKB-KW"/>
</dbReference>
<feature type="domain" description="Type II methyltransferase M.TaqI-like" evidence="8">
    <location>
        <begin position="91"/>
        <end position="266"/>
    </location>
</feature>
<dbReference type="PANTHER" id="PTHR33841:SF6">
    <property type="entry name" value="TYPE II METHYLTRANSFERASE M.HINDII"/>
    <property type="match status" value="1"/>
</dbReference>
<dbReference type="GO" id="GO:0004519">
    <property type="term" value="F:endonuclease activity"/>
    <property type="evidence" value="ECO:0007669"/>
    <property type="project" value="UniProtKB-KW"/>
</dbReference>
<comment type="catalytic activity">
    <reaction evidence="7">
        <text>a 2'-deoxyadenosine in DNA + S-adenosyl-L-methionine = an N(6)-methyl-2'-deoxyadenosine in DNA + S-adenosyl-L-homocysteine + H(+)</text>
        <dbReference type="Rhea" id="RHEA:15197"/>
        <dbReference type="Rhea" id="RHEA-COMP:12418"/>
        <dbReference type="Rhea" id="RHEA-COMP:12419"/>
        <dbReference type="ChEBI" id="CHEBI:15378"/>
        <dbReference type="ChEBI" id="CHEBI:57856"/>
        <dbReference type="ChEBI" id="CHEBI:59789"/>
        <dbReference type="ChEBI" id="CHEBI:90615"/>
        <dbReference type="ChEBI" id="CHEBI:90616"/>
        <dbReference type="EC" id="2.1.1.72"/>
    </reaction>
</comment>
<protein>
    <recommendedName>
        <fullName evidence="1">site-specific DNA-methyltransferase (adenine-specific)</fullName>
        <ecNumber evidence="1">2.1.1.72</ecNumber>
    </recommendedName>
</protein>
<dbReference type="EMBL" id="VULN01000007">
    <property type="protein sequence ID" value="MSS82138.1"/>
    <property type="molecule type" value="Genomic_DNA"/>
</dbReference>
<dbReference type="InterPro" id="IPR029063">
    <property type="entry name" value="SAM-dependent_MTases_sf"/>
</dbReference>
<keyword evidence="2" id="KW-0489">Methyltransferase</keyword>
<evidence type="ECO:0000256" key="4">
    <source>
        <dbReference type="ARBA" id="ARBA00022691"/>
    </source>
</evidence>
<dbReference type="GO" id="GO:0003677">
    <property type="term" value="F:DNA binding"/>
    <property type="evidence" value="ECO:0007669"/>
    <property type="project" value="UniProtKB-KW"/>
</dbReference>
<dbReference type="SUPFAM" id="SSF53335">
    <property type="entry name" value="S-adenosyl-L-methionine-dependent methyltransferases"/>
    <property type="match status" value="1"/>
</dbReference>
<evidence type="ECO:0000256" key="2">
    <source>
        <dbReference type="ARBA" id="ARBA00022603"/>
    </source>
</evidence>
<dbReference type="InterPro" id="IPR050953">
    <property type="entry name" value="N4_N6_ade-DNA_methylase"/>
</dbReference>
<keyword evidence="6" id="KW-0238">DNA-binding</keyword>
<dbReference type="EC" id="2.1.1.72" evidence="1"/>
<dbReference type="RefSeq" id="WP_154488056.1">
    <property type="nucleotide sequence ID" value="NZ_VULN01000007.1"/>
</dbReference>
<dbReference type="OrthoDB" id="9813673at2"/>
<evidence type="ECO:0000256" key="7">
    <source>
        <dbReference type="ARBA" id="ARBA00047942"/>
    </source>
</evidence>
<evidence type="ECO:0000259" key="8">
    <source>
        <dbReference type="Pfam" id="PF07669"/>
    </source>
</evidence>
<dbReference type="InterPro" id="IPR011639">
    <property type="entry name" value="MethylTrfase_TaqI-like_dom"/>
</dbReference>
<evidence type="ECO:0000256" key="6">
    <source>
        <dbReference type="ARBA" id="ARBA00023125"/>
    </source>
</evidence>
<evidence type="ECO:0000256" key="3">
    <source>
        <dbReference type="ARBA" id="ARBA00022679"/>
    </source>
</evidence>
<name>A0A6N7W1W1_ACIFE</name>